<dbReference type="GO" id="GO:0141052">
    <property type="term" value="F:histone H3 demethylase activity"/>
    <property type="evidence" value="ECO:0007669"/>
    <property type="project" value="UniProtKB-ARBA"/>
</dbReference>
<feature type="compositionally biased region" description="Basic and acidic residues" evidence="8">
    <location>
        <begin position="97"/>
        <end position="112"/>
    </location>
</feature>
<evidence type="ECO:0000313" key="13">
    <source>
        <dbReference type="EMBL" id="CAE0040991.1"/>
    </source>
</evidence>
<reference evidence="20" key="1">
    <citation type="submission" date="2021-01" db="EMBL/GenBank/DDBJ databases">
        <authorList>
            <person name="Corre E."/>
            <person name="Pelletier E."/>
            <person name="Niang G."/>
            <person name="Scheremetjew M."/>
            <person name="Finn R."/>
            <person name="Kale V."/>
            <person name="Holt S."/>
            <person name="Cochrane G."/>
            <person name="Meng A."/>
            <person name="Brown T."/>
            <person name="Cohen L."/>
        </authorList>
    </citation>
    <scope>NUCLEOTIDE SEQUENCE</scope>
    <source>
        <strain evidence="20">CCMP 769</strain>
    </source>
</reference>
<dbReference type="AlphaFoldDB" id="A0A7S3EBE6"/>
<evidence type="ECO:0000256" key="2">
    <source>
        <dbReference type="ARBA" id="ARBA00022723"/>
    </source>
</evidence>
<evidence type="ECO:0000256" key="8">
    <source>
        <dbReference type="SAM" id="MobiDB-lite"/>
    </source>
</evidence>
<keyword evidence="6" id="KW-0539">Nucleus</keyword>
<evidence type="ECO:0008006" key="23">
    <source>
        <dbReference type="Google" id="ProtNLM"/>
    </source>
</evidence>
<sequence>MEGTYARIVPAAPVFYPTPEEFLDPLAYIRQIRAEASVHGICKIIPPDGWDPPCLMNDSLNFCTTLQSLHKLKDRSPAPEQFMRRLKLFHRDERKNFRLRQEQGTENGEKQPHPRLKYPPRVSVTDQHGTGADLSALFNEVRTNCDGGRVSWDKVANNLKLFHPRNPKELEMIYELYLSKYEERVSKNGDNFLEDFEKHLVKERQEEKAKLATEAAVVDLTCHKCESGKDDEQLLICDSCETGWHMFCMTPPMKRLPPEDELWFCPNCDPGAGKEFGFDVGEDFSLEEFKEYATAIRNNWFHDLGREPTIDEIEEQYWKISGEAERLVYIPYGSDLDTREVGSGFPNPRNEKHSGGEYDEYLRCPWNLNIFPELNGSLLSYLTESIKGVTVPWLYLGMIFSSFCYHTEDSYMYSINYHHFGAPKIWYGTSGGKGAAHFEAAMRSAAPKLFDANPGLFYHLTTMVSPIDLMNRGAKVVRAVQNPGEFVMTFPQAYHGGFSTGFNCGEAVNFITADWIPFGRAASARYKIHKWEPVFCHEEIILRTVFSPYFKRKAFPRDAKLLYAELAHIVARERALREKMLFGIPTRRRVEPSALKHKICEECKQIPFLSAVELRNPDTRCKTYFCSEHWTTLQKEGREEFVALYTHTDEELKQALTKVKEASISHRKIAKKEIFPVPQQPIIID</sequence>
<accession>A0A7S3EBE6</accession>
<evidence type="ECO:0000256" key="4">
    <source>
        <dbReference type="ARBA" id="ARBA00022833"/>
    </source>
</evidence>
<dbReference type="SUPFAM" id="SSF51197">
    <property type="entry name" value="Clavaminate synthase-like"/>
    <property type="match status" value="1"/>
</dbReference>
<evidence type="ECO:0000256" key="7">
    <source>
        <dbReference type="PROSITE-ProRule" id="PRU00146"/>
    </source>
</evidence>
<evidence type="ECO:0000313" key="14">
    <source>
        <dbReference type="EMBL" id="CAE0041005.1"/>
    </source>
</evidence>
<evidence type="ECO:0000313" key="18">
    <source>
        <dbReference type="EMBL" id="CAE0041025.1"/>
    </source>
</evidence>
<feature type="domain" description="JmjC" evidence="11">
    <location>
        <begin position="360"/>
        <end position="527"/>
    </location>
</feature>
<dbReference type="Pfam" id="PF02375">
    <property type="entry name" value="JmjN"/>
    <property type="match status" value="1"/>
</dbReference>
<keyword evidence="5" id="KW-0408">Iron</keyword>
<evidence type="ECO:0000256" key="6">
    <source>
        <dbReference type="ARBA" id="ARBA00023242"/>
    </source>
</evidence>
<dbReference type="SMART" id="SM00558">
    <property type="entry name" value="JmjC"/>
    <property type="match status" value="1"/>
</dbReference>
<evidence type="ECO:0000256" key="3">
    <source>
        <dbReference type="ARBA" id="ARBA00022771"/>
    </source>
</evidence>
<feature type="domain" description="PHD-type" evidence="9">
    <location>
        <begin position="219"/>
        <end position="271"/>
    </location>
</feature>
<evidence type="ECO:0000313" key="19">
    <source>
        <dbReference type="EMBL" id="CAE0041032.1"/>
    </source>
</evidence>
<evidence type="ECO:0000256" key="5">
    <source>
        <dbReference type="ARBA" id="ARBA00023004"/>
    </source>
</evidence>
<dbReference type="EMBL" id="HBHW01011642">
    <property type="protein sequence ID" value="CAE0041032.1"/>
    <property type="molecule type" value="Transcribed_RNA"/>
</dbReference>
<dbReference type="InterPro" id="IPR019787">
    <property type="entry name" value="Znf_PHD-finger"/>
</dbReference>
<dbReference type="GO" id="GO:0010468">
    <property type="term" value="P:regulation of gene expression"/>
    <property type="evidence" value="ECO:0007669"/>
    <property type="project" value="TreeGrafter"/>
</dbReference>
<keyword evidence="3 7" id="KW-0863">Zinc-finger</keyword>
<feature type="region of interest" description="Disordered" evidence="8">
    <location>
        <begin position="97"/>
        <end position="121"/>
    </location>
</feature>
<organism evidence="20">
    <name type="scientific">Rhodosorus marinus</name>
    <dbReference type="NCBI Taxonomy" id="101924"/>
    <lineage>
        <taxon>Eukaryota</taxon>
        <taxon>Rhodophyta</taxon>
        <taxon>Stylonematophyceae</taxon>
        <taxon>Stylonematales</taxon>
        <taxon>Stylonemataceae</taxon>
        <taxon>Rhodosorus</taxon>
    </lineage>
</organism>
<keyword evidence="2" id="KW-0479">Metal-binding</keyword>
<evidence type="ECO:0000313" key="15">
    <source>
        <dbReference type="EMBL" id="CAE0041012.1"/>
    </source>
</evidence>
<dbReference type="PROSITE" id="PS50016">
    <property type="entry name" value="ZF_PHD_2"/>
    <property type="match status" value="1"/>
</dbReference>
<evidence type="ECO:0000259" key="10">
    <source>
        <dbReference type="PROSITE" id="PS51183"/>
    </source>
</evidence>
<keyword evidence="4" id="KW-0862">Zinc</keyword>
<dbReference type="GO" id="GO:0008270">
    <property type="term" value="F:zinc ion binding"/>
    <property type="evidence" value="ECO:0007669"/>
    <property type="project" value="UniProtKB-KW"/>
</dbReference>
<dbReference type="Pfam" id="PF00628">
    <property type="entry name" value="PHD"/>
    <property type="match status" value="1"/>
</dbReference>
<dbReference type="EMBL" id="HBHW01011621">
    <property type="protein sequence ID" value="CAE0041012.1"/>
    <property type="molecule type" value="Transcribed_RNA"/>
</dbReference>
<evidence type="ECO:0000313" key="16">
    <source>
        <dbReference type="EMBL" id="CAE0041014.1"/>
    </source>
</evidence>
<evidence type="ECO:0000313" key="12">
    <source>
        <dbReference type="EMBL" id="CAE0040987.1"/>
    </source>
</evidence>
<dbReference type="GO" id="GO:0000785">
    <property type="term" value="C:chromatin"/>
    <property type="evidence" value="ECO:0007669"/>
    <property type="project" value="TreeGrafter"/>
</dbReference>
<feature type="domain" description="JmjN" evidence="10">
    <location>
        <begin position="12"/>
        <end position="53"/>
    </location>
</feature>
<dbReference type="InterPro" id="IPR001965">
    <property type="entry name" value="Znf_PHD"/>
</dbReference>
<gene>
    <name evidence="12" type="ORF">RMAR00112_LOCUS8951</name>
    <name evidence="13" type="ORF">RMAR00112_LOCUS8955</name>
    <name evidence="14" type="ORF">RMAR00112_LOCUS8969</name>
    <name evidence="15" type="ORF">RMAR00112_LOCUS8976</name>
    <name evidence="16" type="ORF">RMAR00112_LOCUS8978</name>
    <name evidence="17" type="ORF">RMAR00112_LOCUS8981</name>
    <name evidence="18" type="ORF">RMAR00112_LOCUS8989</name>
    <name evidence="19" type="ORF">RMAR00112_LOCUS8996</name>
    <name evidence="20" type="ORF">RMAR00112_LOCUS9005</name>
    <name evidence="21" type="ORF">RMAR00112_LOCUS9008</name>
    <name evidence="22" type="ORF">RMAR00112_LOCUS9016</name>
</gene>
<dbReference type="PANTHER" id="PTHR10694:SF33">
    <property type="entry name" value="LYSINE-SPECIFIC DEMETHYLASE 5"/>
    <property type="match status" value="1"/>
</dbReference>
<dbReference type="EMBL" id="HBHW01011654">
    <property type="protein sequence ID" value="CAE0041044.1"/>
    <property type="molecule type" value="Transcribed_RNA"/>
</dbReference>
<dbReference type="PROSITE" id="PS51183">
    <property type="entry name" value="JMJN"/>
    <property type="match status" value="1"/>
</dbReference>
<dbReference type="Gene3D" id="2.60.120.650">
    <property type="entry name" value="Cupin"/>
    <property type="match status" value="1"/>
</dbReference>
<dbReference type="InterPro" id="IPR019786">
    <property type="entry name" value="Zinc_finger_PHD-type_CS"/>
</dbReference>
<dbReference type="EMBL" id="HBHW01011599">
    <property type="protein sequence ID" value="CAE0040991.1"/>
    <property type="molecule type" value="Transcribed_RNA"/>
</dbReference>
<name>A0A7S3EBE6_9RHOD</name>
<dbReference type="EMBL" id="HBHW01011635">
    <property type="protein sequence ID" value="CAE0041025.1"/>
    <property type="molecule type" value="Transcribed_RNA"/>
</dbReference>
<dbReference type="InterPro" id="IPR003347">
    <property type="entry name" value="JmjC_dom"/>
</dbReference>
<dbReference type="SMART" id="SM00249">
    <property type="entry name" value="PHD"/>
    <property type="match status" value="1"/>
</dbReference>
<dbReference type="EMBL" id="HBHW01011627">
    <property type="protein sequence ID" value="CAE0041017.1"/>
    <property type="molecule type" value="Transcribed_RNA"/>
</dbReference>
<dbReference type="EMBL" id="HBHW01011662">
    <property type="protein sequence ID" value="CAE0041052.1"/>
    <property type="molecule type" value="Transcribed_RNA"/>
</dbReference>
<evidence type="ECO:0000259" key="11">
    <source>
        <dbReference type="PROSITE" id="PS51184"/>
    </source>
</evidence>
<evidence type="ECO:0000313" key="20">
    <source>
        <dbReference type="EMBL" id="CAE0041041.1"/>
    </source>
</evidence>
<dbReference type="InterPro" id="IPR011011">
    <property type="entry name" value="Znf_FYVE_PHD"/>
</dbReference>
<dbReference type="EMBL" id="HBHW01011614">
    <property type="protein sequence ID" value="CAE0041005.1"/>
    <property type="molecule type" value="Transcribed_RNA"/>
</dbReference>
<dbReference type="InterPro" id="IPR004198">
    <property type="entry name" value="Znf_C5HC2"/>
</dbReference>
<dbReference type="Pfam" id="PF02373">
    <property type="entry name" value="JmjC"/>
    <property type="match status" value="1"/>
</dbReference>
<evidence type="ECO:0000313" key="21">
    <source>
        <dbReference type="EMBL" id="CAE0041044.1"/>
    </source>
</evidence>
<dbReference type="EMBL" id="HBHW01011623">
    <property type="protein sequence ID" value="CAE0041014.1"/>
    <property type="molecule type" value="Transcribed_RNA"/>
</dbReference>
<evidence type="ECO:0000259" key="9">
    <source>
        <dbReference type="PROSITE" id="PS50016"/>
    </source>
</evidence>
<dbReference type="EMBL" id="HBHW01011595">
    <property type="protein sequence ID" value="CAE0040987.1"/>
    <property type="molecule type" value="Transcribed_RNA"/>
</dbReference>
<proteinExistence type="predicted"/>
<dbReference type="Gene3D" id="2.30.30.1150">
    <property type="match status" value="1"/>
</dbReference>
<dbReference type="PROSITE" id="PS01359">
    <property type="entry name" value="ZF_PHD_1"/>
    <property type="match status" value="1"/>
</dbReference>
<dbReference type="GO" id="GO:0005634">
    <property type="term" value="C:nucleus"/>
    <property type="evidence" value="ECO:0007669"/>
    <property type="project" value="UniProtKB-SubCell"/>
</dbReference>
<protein>
    <recommendedName>
        <fullName evidence="23">[Histone H3]-trimethyl-L-lysine(4) demethylase</fullName>
    </recommendedName>
</protein>
<evidence type="ECO:0000313" key="22">
    <source>
        <dbReference type="EMBL" id="CAE0041052.1"/>
    </source>
</evidence>
<dbReference type="SUPFAM" id="SSF57903">
    <property type="entry name" value="FYVE/PHD zinc finger"/>
    <property type="match status" value="1"/>
</dbReference>
<comment type="subcellular location">
    <subcellularLocation>
        <location evidence="1">Nucleus</location>
    </subcellularLocation>
</comment>
<dbReference type="PANTHER" id="PTHR10694">
    <property type="entry name" value="LYSINE-SPECIFIC DEMETHYLASE"/>
    <property type="match status" value="1"/>
</dbReference>
<dbReference type="EMBL" id="HBHW01011651">
    <property type="protein sequence ID" value="CAE0041041.1"/>
    <property type="molecule type" value="Transcribed_RNA"/>
</dbReference>
<dbReference type="Pfam" id="PF02928">
    <property type="entry name" value="zf-C5HC2"/>
    <property type="match status" value="1"/>
</dbReference>
<evidence type="ECO:0000313" key="17">
    <source>
        <dbReference type="EMBL" id="CAE0041017.1"/>
    </source>
</evidence>
<dbReference type="InterPro" id="IPR003349">
    <property type="entry name" value="JmjN"/>
</dbReference>
<dbReference type="SMART" id="SM00545">
    <property type="entry name" value="JmjN"/>
    <property type="match status" value="1"/>
</dbReference>
<dbReference type="PROSITE" id="PS51184">
    <property type="entry name" value="JMJC"/>
    <property type="match status" value="1"/>
</dbReference>
<evidence type="ECO:0000256" key="1">
    <source>
        <dbReference type="ARBA" id="ARBA00004123"/>
    </source>
</evidence>